<gene>
    <name evidence="2" type="ORF">B1202_09110</name>
</gene>
<dbReference type="RefSeq" id="WP_078190283.1">
    <property type="nucleotide sequence ID" value="NZ_JAMCOZ010000003.1"/>
</dbReference>
<dbReference type="EMBL" id="MVKX01000005">
    <property type="protein sequence ID" value="OOV82607.1"/>
    <property type="molecule type" value="Genomic_DNA"/>
</dbReference>
<feature type="transmembrane region" description="Helical" evidence="1">
    <location>
        <begin position="192"/>
        <end position="216"/>
    </location>
</feature>
<keyword evidence="1" id="KW-0812">Transmembrane</keyword>
<feature type="transmembrane region" description="Helical" evidence="1">
    <location>
        <begin position="63"/>
        <end position="85"/>
    </location>
</feature>
<evidence type="ECO:0000313" key="2">
    <source>
        <dbReference type="EMBL" id="OOV82607.1"/>
    </source>
</evidence>
<reference evidence="2 3" key="1">
    <citation type="submission" date="2017-02" db="EMBL/GenBank/DDBJ databases">
        <title>Acinetobacter sp. ANC 4945, whole genome shotgun sequencing project.</title>
        <authorList>
            <person name="Radolfova-Krizova L."/>
            <person name="Al Atrouni A."/>
            <person name="Nemec A."/>
        </authorList>
    </citation>
    <scope>NUCLEOTIDE SEQUENCE [LARGE SCALE GENOMIC DNA]</scope>
    <source>
        <strain evidence="2 3">ANC 4945</strain>
    </source>
</reference>
<keyword evidence="3" id="KW-1185">Reference proteome</keyword>
<sequence>MYFGHFAVGMALKAKYKEVPLVPIILGAGFLDLINGTLVAIGIEKVTPNLQALPYLYFDLTFIDWDHSLVMAVIWSIVWGAFFWFKDKHIATIAALSCFLHFIADIPMHNADMALYPYAQQYLGFGLWGKWGIWSWVFEIGFAAILLAYAYKKHAQRGENITWQLCFIGLLALQMSPWTSPMKHVAMLAEPYASILHGIMVAAGFIIPTLVLMWLYKRSERLSQAA</sequence>
<comment type="caution">
    <text evidence="2">The sequence shown here is derived from an EMBL/GenBank/DDBJ whole genome shotgun (WGS) entry which is preliminary data.</text>
</comment>
<organism evidence="2 3">
    <name type="scientific">Acinetobacter amyesii</name>
    <dbReference type="NCBI Taxonomy" id="2942470"/>
    <lineage>
        <taxon>Bacteria</taxon>
        <taxon>Pseudomonadati</taxon>
        <taxon>Pseudomonadota</taxon>
        <taxon>Gammaproteobacteria</taxon>
        <taxon>Moraxellales</taxon>
        <taxon>Moraxellaceae</taxon>
        <taxon>Acinetobacter</taxon>
    </lineage>
</organism>
<keyword evidence="1" id="KW-1133">Transmembrane helix</keyword>
<evidence type="ECO:0000313" key="3">
    <source>
        <dbReference type="Proteomes" id="UP000191160"/>
    </source>
</evidence>
<evidence type="ECO:0000256" key="1">
    <source>
        <dbReference type="SAM" id="Phobius"/>
    </source>
</evidence>
<feature type="transmembrane region" description="Helical" evidence="1">
    <location>
        <begin position="131"/>
        <end position="149"/>
    </location>
</feature>
<feature type="transmembrane region" description="Helical" evidence="1">
    <location>
        <begin position="21"/>
        <end position="43"/>
    </location>
</feature>
<feature type="transmembrane region" description="Helical" evidence="1">
    <location>
        <begin position="92"/>
        <end position="111"/>
    </location>
</feature>
<dbReference type="Proteomes" id="UP000191160">
    <property type="component" value="Unassembled WGS sequence"/>
</dbReference>
<accession>A0A1T1GYT7</accession>
<protein>
    <recommendedName>
        <fullName evidence="4">Metal-dependent hydrolase</fullName>
    </recommendedName>
</protein>
<feature type="transmembrane region" description="Helical" evidence="1">
    <location>
        <begin position="161"/>
        <end position="180"/>
    </location>
</feature>
<keyword evidence="1" id="KW-0472">Membrane</keyword>
<evidence type="ECO:0008006" key="4">
    <source>
        <dbReference type="Google" id="ProtNLM"/>
    </source>
</evidence>
<name>A0A1T1GYT7_9GAMM</name>
<dbReference type="AlphaFoldDB" id="A0A1T1GYT7"/>
<proteinExistence type="predicted"/>